<evidence type="ECO:0000256" key="8">
    <source>
        <dbReference type="ARBA" id="ARBA00022848"/>
    </source>
</evidence>
<evidence type="ECO:0000313" key="16">
    <source>
        <dbReference type="EMBL" id="KZC03734.1"/>
    </source>
</evidence>
<evidence type="ECO:0000256" key="1">
    <source>
        <dbReference type="ARBA" id="ARBA00001971"/>
    </source>
</evidence>
<dbReference type="PRINTS" id="PR00463">
    <property type="entry name" value="EP450I"/>
</dbReference>
<dbReference type="PANTHER" id="PTHR24292:SF54">
    <property type="entry name" value="CYP9F3-RELATED"/>
    <property type="match status" value="1"/>
</dbReference>
<organism evidence="16 17">
    <name type="scientific">Dufourea novaeangliae</name>
    <name type="common">Sweat bee</name>
    <dbReference type="NCBI Taxonomy" id="178035"/>
    <lineage>
        <taxon>Eukaryota</taxon>
        <taxon>Metazoa</taxon>
        <taxon>Ecdysozoa</taxon>
        <taxon>Arthropoda</taxon>
        <taxon>Hexapoda</taxon>
        <taxon>Insecta</taxon>
        <taxon>Pterygota</taxon>
        <taxon>Neoptera</taxon>
        <taxon>Endopterygota</taxon>
        <taxon>Hymenoptera</taxon>
        <taxon>Apocrita</taxon>
        <taxon>Aculeata</taxon>
        <taxon>Apoidea</taxon>
        <taxon>Anthophila</taxon>
        <taxon>Halictidae</taxon>
        <taxon>Rophitinae</taxon>
        <taxon>Dufourea</taxon>
    </lineage>
</organism>
<comment type="similarity">
    <text evidence="4 14">Belongs to the cytochrome P450 family.</text>
</comment>
<evidence type="ECO:0000256" key="4">
    <source>
        <dbReference type="ARBA" id="ARBA00010617"/>
    </source>
</evidence>
<dbReference type="InterPro" id="IPR001128">
    <property type="entry name" value="Cyt_P450"/>
</dbReference>
<keyword evidence="11 14" id="KW-0503">Monooxygenase</keyword>
<dbReference type="Gene3D" id="1.10.630.10">
    <property type="entry name" value="Cytochrome P450"/>
    <property type="match status" value="1"/>
</dbReference>
<dbReference type="GO" id="GO:0004497">
    <property type="term" value="F:monooxygenase activity"/>
    <property type="evidence" value="ECO:0007669"/>
    <property type="project" value="UniProtKB-KW"/>
</dbReference>
<dbReference type="GO" id="GO:0005506">
    <property type="term" value="F:iron ion binding"/>
    <property type="evidence" value="ECO:0007669"/>
    <property type="project" value="InterPro"/>
</dbReference>
<keyword evidence="15" id="KW-1133">Transmembrane helix</keyword>
<accession>A0A154NXB1</accession>
<dbReference type="OrthoDB" id="2789670at2759"/>
<comment type="cofactor">
    <cofactor evidence="1 13">
        <name>heme</name>
        <dbReference type="ChEBI" id="CHEBI:30413"/>
    </cofactor>
</comment>
<dbReference type="AlphaFoldDB" id="A0A154NXB1"/>
<keyword evidence="15" id="KW-0812">Transmembrane</keyword>
<dbReference type="SUPFAM" id="SSF48264">
    <property type="entry name" value="Cytochrome P450"/>
    <property type="match status" value="1"/>
</dbReference>
<dbReference type="GO" id="GO:0020037">
    <property type="term" value="F:heme binding"/>
    <property type="evidence" value="ECO:0007669"/>
    <property type="project" value="InterPro"/>
</dbReference>
<dbReference type="STRING" id="178035.A0A154NXB1"/>
<evidence type="ECO:0000256" key="13">
    <source>
        <dbReference type="PIRSR" id="PIRSR602401-1"/>
    </source>
</evidence>
<keyword evidence="7" id="KW-0256">Endoplasmic reticulum</keyword>
<keyword evidence="17" id="KW-1185">Reference proteome</keyword>
<feature type="transmembrane region" description="Helical" evidence="15">
    <location>
        <begin position="5"/>
        <end position="22"/>
    </location>
</feature>
<feature type="binding site" description="axial binding residue" evidence="13">
    <location>
        <position position="492"/>
    </location>
    <ligand>
        <name>heme</name>
        <dbReference type="ChEBI" id="CHEBI:30413"/>
    </ligand>
    <ligandPart>
        <name>Fe</name>
        <dbReference type="ChEBI" id="CHEBI:18248"/>
    </ligandPart>
</feature>
<dbReference type="Pfam" id="PF00067">
    <property type="entry name" value="p450"/>
    <property type="match status" value="2"/>
</dbReference>
<dbReference type="GO" id="GO:0005789">
    <property type="term" value="C:endoplasmic reticulum membrane"/>
    <property type="evidence" value="ECO:0007669"/>
    <property type="project" value="UniProtKB-SubCell"/>
</dbReference>
<dbReference type="CDD" id="cd11056">
    <property type="entry name" value="CYP6-like"/>
    <property type="match status" value="1"/>
</dbReference>
<evidence type="ECO:0000256" key="9">
    <source>
        <dbReference type="ARBA" id="ARBA00023002"/>
    </source>
</evidence>
<evidence type="ECO:0000256" key="7">
    <source>
        <dbReference type="ARBA" id="ARBA00022824"/>
    </source>
</evidence>
<dbReference type="InterPro" id="IPR017972">
    <property type="entry name" value="Cyt_P450_CS"/>
</dbReference>
<keyword evidence="5 13" id="KW-0349">Heme</keyword>
<evidence type="ECO:0000313" key="17">
    <source>
        <dbReference type="Proteomes" id="UP000076502"/>
    </source>
</evidence>
<comment type="subcellular location">
    <subcellularLocation>
        <location evidence="3">Endoplasmic reticulum membrane</location>
        <topology evidence="3">Peripheral membrane protein</topology>
    </subcellularLocation>
    <subcellularLocation>
        <location evidence="2">Microsome membrane</location>
        <topology evidence="2">Peripheral membrane protein</topology>
    </subcellularLocation>
</comment>
<evidence type="ECO:0000256" key="3">
    <source>
        <dbReference type="ARBA" id="ARBA00004406"/>
    </source>
</evidence>
<protein>
    <submittedName>
        <fullName evidence="16">Putative cytochrome P450 6a14</fullName>
    </submittedName>
</protein>
<dbReference type="InterPro" id="IPR036396">
    <property type="entry name" value="Cyt_P450_sf"/>
</dbReference>
<proteinExistence type="inferred from homology"/>
<keyword evidence="9 14" id="KW-0560">Oxidoreductase</keyword>
<dbReference type="Proteomes" id="UP000076502">
    <property type="component" value="Unassembled WGS sequence"/>
</dbReference>
<evidence type="ECO:0000256" key="5">
    <source>
        <dbReference type="ARBA" id="ARBA00022617"/>
    </source>
</evidence>
<evidence type="ECO:0000256" key="12">
    <source>
        <dbReference type="ARBA" id="ARBA00023136"/>
    </source>
</evidence>
<dbReference type="EMBL" id="KQ434765">
    <property type="protein sequence ID" value="KZC03734.1"/>
    <property type="molecule type" value="Genomic_DNA"/>
</dbReference>
<evidence type="ECO:0000256" key="10">
    <source>
        <dbReference type="ARBA" id="ARBA00023004"/>
    </source>
</evidence>
<keyword evidence="12 15" id="KW-0472">Membrane</keyword>
<dbReference type="PROSITE" id="PS00086">
    <property type="entry name" value="CYTOCHROME_P450"/>
    <property type="match status" value="1"/>
</dbReference>
<dbReference type="GO" id="GO:0016705">
    <property type="term" value="F:oxidoreductase activity, acting on paired donors, with incorporation or reduction of molecular oxygen"/>
    <property type="evidence" value="ECO:0007669"/>
    <property type="project" value="InterPro"/>
</dbReference>
<dbReference type="InterPro" id="IPR050476">
    <property type="entry name" value="Insect_CytP450_Detox"/>
</dbReference>
<keyword evidence="10 13" id="KW-0408">Iron</keyword>
<reference evidence="16 17" key="1">
    <citation type="submission" date="2015-07" db="EMBL/GenBank/DDBJ databases">
        <title>The genome of Dufourea novaeangliae.</title>
        <authorList>
            <person name="Pan H."/>
            <person name="Kapheim K."/>
        </authorList>
    </citation>
    <scope>NUCLEOTIDE SEQUENCE [LARGE SCALE GENOMIC DNA]</scope>
    <source>
        <strain evidence="16">0120121106</strain>
        <tissue evidence="16">Whole body</tissue>
    </source>
</reference>
<evidence type="ECO:0000256" key="11">
    <source>
        <dbReference type="ARBA" id="ARBA00023033"/>
    </source>
</evidence>
<evidence type="ECO:0000256" key="6">
    <source>
        <dbReference type="ARBA" id="ARBA00022723"/>
    </source>
</evidence>
<dbReference type="PRINTS" id="PR00385">
    <property type="entry name" value="P450"/>
</dbReference>
<dbReference type="PANTHER" id="PTHR24292">
    <property type="entry name" value="CYTOCHROME P450"/>
    <property type="match status" value="1"/>
</dbReference>
<keyword evidence="8" id="KW-0492">Microsome</keyword>
<sequence>MTDSLVTLCGVLIILFLLYYYLTSNLNFWKDRGIPGPQPIPIFGNFGPLSFRTLSINYIISERYNEYKHEPAFGVFAGSTPAIIVNDMDMIRDVLIRDFSLFADRGISLYPKMEPLSLHLFNLETEIWRPLRTRISPVFTSGKLKEMFPLVVECGQHLEKHLDKLVAKGEPIECRELAAQFTTDVIGSCGFGIDMNAISDEDSEFRIMGREIFNPDPKVIIKDLCKKFCPILYRVVGPLLQKDHVLNFFKKVVVDTIKYREQNNIMRPDFINMLMELKKNRQNLENIGSKSSVSVERILDIDKKRSPGVAADFLMMFSTVIELGILKRMIYIAAAYLTDDLLASVVFGFFIAGFETSSSAMSNALYELALNTDIQDKVRNEIRENFAQHDETFTYEQVKQMKYLDLVFQETLRKYPVLPVLMRRASTNYTFKGTNITIPKNTNIWIPVRGIHLDPDIYPKPKVFDPERFTKEAVSARHPMSYLPFGDGPRNCVGMSK</sequence>
<dbReference type="InterPro" id="IPR002401">
    <property type="entry name" value="Cyt_P450_E_grp-I"/>
</dbReference>
<evidence type="ECO:0000256" key="14">
    <source>
        <dbReference type="RuleBase" id="RU000461"/>
    </source>
</evidence>
<evidence type="ECO:0000256" key="15">
    <source>
        <dbReference type="SAM" id="Phobius"/>
    </source>
</evidence>
<evidence type="ECO:0000256" key="2">
    <source>
        <dbReference type="ARBA" id="ARBA00004174"/>
    </source>
</evidence>
<keyword evidence="6 13" id="KW-0479">Metal-binding</keyword>
<gene>
    <name evidence="16" type="ORF">WN55_07285</name>
</gene>
<name>A0A154NXB1_DUFNO</name>